<proteinExistence type="predicted"/>
<dbReference type="EMBL" id="CP068393">
    <property type="protein sequence ID" value="QUC65954.1"/>
    <property type="molecule type" value="Genomic_DNA"/>
</dbReference>
<keyword evidence="2" id="KW-1185">Reference proteome</keyword>
<evidence type="ECO:0000313" key="1">
    <source>
        <dbReference type="EMBL" id="QUC65954.1"/>
    </source>
</evidence>
<reference evidence="1" key="1">
    <citation type="submission" date="2021-01" db="EMBL/GenBank/DDBJ databases">
        <title>Complete genome sequence of Clostridiales bacterium R-7.</title>
        <authorList>
            <person name="Mahoney-Kurpe S.C."/>
            <person name="Palevich N."/>
            <person name="Koike S."/>
            <person name="Moon C.D."/>
            <person name="Attwood G.T."/>
        </authorList>
    </citation>
    <scope>NUCLEOTIDE SEQUENCE</scope>
    <source>
        <strain evidence="1">R-7</strain>
    </source>
</reference>
<organism evidence="1 2">
    <name type="scientific">Aristaeella hokkaidonensis</name>
    <dbReference type="NCBI Taxonomy" id="3046382"/>
    <lineage>
        <taxon>Bacteria</taxon>
        <taxon>Bacillati</taxon>
        <taxon>Bacillota</taxon>
        <taxon>Clostridia</taxon>
        <taxon>Eubacteriales</taxon>
        <taxon>Aristaeellaceae</taxon>
        <taxon>Aristaeella</taxon>
    </lineage>
</organism>
<dbReference type="Proteomes" id="UP000682782">
    <property type="component" value="Chromosome"/>
</dbReference>
<evidence type="ECO:0000313" key="2">
    <source>
        <dbReference type="Proteomes" id="UP000682782"/>
    </source>
</evidence>
<protein>
    <submittedName>
        <fullName evidence="1">MFS transporter</fullName>
    </submittedName>
</protein>
<sequence>MKLNVKRTCQIGFAFFGILLLWQVYDSWCPTFLTDLFAHRMYGLTSAELKASAPENILNVQWLVGIIMACDNLAALILLPVFGNLSDKTRTPIGKRMPYILVGTFVAAVAFPFIPLFFHQNNIAGMIIMMGIVLIFMMMYRNPAVALMPDITPKPLRAKANGIINIMGYLGGGFATILGVFLKLSDYINVTDRSTKMWIIEIPFLVASLLMVVSALVLFFTIKENKIEEEMKDELAEGERLAAIENPATDEGPMSPANRRMLLAILGAEFLWFMSDNAIGTYIGNYVIYYLQAASSATMILTLGGGLASAVGFLIAGGIAEKIGRKWTVSIGLIISFLATLIMIFVRPTGKVVGVNGEFSFPAILFGVWALKGFGMALVHNCSFPMVVELCTSKKIGKFTGYYYAASMSAQTVTPVLLGLIFMKTGAWGALPVYSSILTVCSALVFILLVKNIKTRKIANASGLEAFAEED</sequence>
<accession>A0AC61N066</accession>
<gene>
    <name evidence="1" type="ORF">JYE49_08695</name>
</gene>
<name>A0AC61N066_9FIRM</name>